<keyword evidence="4" id="KW-0472">Membrane</keyword>
<evidence type="ECO:0000313" key="6">
    <source>
        <dbReference type="EMBL" id="CAH1192033.1"/>
    </source>
</evidence>
<accession>A0ABN8FYF4</accession>
<keyword evidence="4" id="KW-1133">Transmembrane helix</keyword>
<dbReference type="PROSITE" id="PS01124">
    <property type="entry name" value="HTH_ARAC_FAMILY_2"/>
    <property type="match status" value="1"/>
</dbReference>
<keyword evidence="4" id="KW-0812">Transmembrane</keyword>
<keyword evidence="7" id="KW-1185">Reference proteome</keyword>
<keyword evidence="1" id="KW-0805">Transcription regulation</keyword>
<evidence type="ECO:0000259" key="5">
    <source>
        <dbReference type="PROSITE" id="PS01124"/>
    </source>
</evidence>
<dbReference type="SUPFAM" id="SSF46689">
    <property type="entry name" value="Homeodomain-like"/>
    <property type="match status" value="1"/>
</dbReference>
<dbReference type="SMART" id="SM00342">
    <property type="entry name" value="HTH_ARAC"/>
    <property type="match status" value="1"/>
</dbReference>
<dbReference type="InterPro" id="IPR018060">
    <property type="entry name" value="HTH_AraC"/>
</dbReference>
<dbReference type="InterPro" id="IPR009057">
    <property type="entry name" value="Homeodomain-like_sf"/>
</dbReference>
<dbReference type="Pfam" id="PF12833">
    <property type="entry name" value="HTH_18"/>
    <property type="match status" value="1"/>
</dbReference>
<evidence type="ECO:0000256" key="3">
    <source>
        <dbReference type="ARBA" id="ARBA00023163"/>
    </source>
</evidence>
<proteinExistence type="predicted"/>
<feature type="domain" description="HTH araC/xylS-type" evidence="5">
    <location>
        <begin position="679"/>
        <end position="778"/>
    </location>
</feature>
<name>A0ABN8FYF4_9BACL</name>
<dbReference type="Gene3D" id="3.30.450.20">
    <property type="entry name" value="PAS domain"/>
    <property type="match status" value="1"/>
</dbReference>
<evidence type="ECO:0000256" key="1">
    <source>
        <dbReference type="ARBA" id="ARBA00023015"/>
    </source>
</evidence>
<feature type="transmembrane region" description="Helical" evidence="4">
    <location>
        <begin position="306"/>
        <end position="324"/>
    </location>
</feature>
<sequence>MMKRKWFGTKTYFARMVLWISAAVLLLVLVLSLVEYISTQKLLLRNESSSNQKILYQIEYNMDVMDESIQNLSKFLFVNGDVASIMYAKTENMADVATRLNTVVTSLVTANPYIHSVSIYNRNLDQFYNVGSSIFFKDPFVDGFYNANQMLPILKPVIRNIQNLVNGKTVPERVFSYFIYSSSINNPKPDGVVVVNVKPEWLINNIVKINSIDPKKGDRVYVLDDAGEFLESNNDQVEYKMWLKNEYMKYATSHVDAQKNGFFQSKYEGEKLYVTYVIEKETGLTLIKTQPVNQVFQSIERLKTTIVLITLIFVVLALILSFSISRRIYKPFDKLVHTIMSDRLGHSQLEEVDTIDEINYLGTVYKQSMVKLEHFNQEKFRYQNVMKNYWLNRIISDGLTLSSSELKPIFAEMRIVLPLEGPYALLILKIDKYKDFKQNFHAKDQETIRYAISNIASEIVGRVYPNEGLDMMDDQVVLIVRIPEEEQAYLHTIHTLMQEVQENVFQYFKVTFSCMVSDTVYALNELANLYNQSLNQAMYRFILGHSSIITSDLIKRNSENKQMSYDRNLEETFLHALKAGNASLTGEHLEQIFNEIGALSYNNALVSVIRFVDLVKDTLVETKFSATSNLSSAISAISRNLLEKETIEEIRDLLQTALKDAMANDRTDKHNEHNYYIVDAIKEYIHLNYRDLSLNLPSIAATMKISARQLSKIFRESMDISIPDYINKLRMEKAAELLVDQQISVREIVEQVGFVNESYFFSLFKKRFHVTPREYALQKKTVKLYQAD</sequence>
<evidence type="ECO:0000313" key="7">
    <source>
        <dbReference type="Proteomes" id="UP000838821"/>
    </source>
</evidence>
<dbReference type="PANTHER" id="PTHR43280:SF10">
    <property type="entry name" value="REGULATORY PROTEIN POCR"/>
    <property type="match status" value="1"/>
</dbReference>
<dbReference type="PANTHER" id="PTHR43280">
    <property type="entry name" value="ARAC-FAMILY TRANSCRIPTIONAL REGULATOR"/>
    <property type="match status" value="1"/>
</dbReference>
<evidence type="ECO:0000256" key="4">
    <source>
        <dbReference type="SAM" id="Phobius"/>
    </source>
</evidence>
<evidence type="ECO:0000256" key="2">
    <source>
        <dbReference type="ARBA" id="ARBA00023125"/>
    </source>
</evidence>
<reference evidence="6" key="1">
    <citation type="submission" date="2022-01" db="EMBL/GenBank/DDBJ databases">
        <authorList>
            <person name="Criscuolo A."/>
        </authorList>
    </citation>
    <scope>NUCLEOTIDE SEQUENCE</scope>
    <source>
        <strain evidence="6">CIP111891</strain>
    </source>
</reference>
<keyword evidence="3" id="KW-0804">Transcription</keyword>
<dbReference type="EMBL" id="CAKMMW010000001">
    <property type="protein sequence ID" value="CAH1192033.1"/>
    <property type="molecule type" value="Genomic_DNA"/>
</dbReference>
<keyword evidence="2" id="KW-0238">DNA-binding</keyword>
<protein>
    <submittedName>
        <fullName evidence="6">HTH-type transcriptional activator RhaR</fullName>
    </submittedName>
</protein>
<organism evidence="6 7">
    <name type="scientific">Paenibacillus allorhizoplanae</name>
    <dbReference type="NCBI Taxonomy" id="2905648"/>
    <lineage>
        <taxon>Bacteria</taxon>
        <taxon>Bacillati</taxon>
        <taxon>Bacillota</taxon>
        <taxon>Bacilli</taxon>
        <taxon>Bacillales</taxon>
        <taxon>Paenibacillaceae</taxon>
        <taxon>Paenibacillus</taxon>
    </lineage>
</organism>
<dbReference type="Proteomes" id="UP000838821">
    <property type="component" value="Unassembled WGS sequence"/>
</dbReference>
<comment type="caution">
    <text evidence="6">The sequence shown here is derived from an EMBL/GenBank/DDBJ whole genome shotgun (WGS) entry which is preliminary data.</text>
</comment>
<dbReference type="Gene3D" id="1.10.10.60">
    <property type="entry name" value="Homeodomain-like"/>
    <property type="match status" value="2"/>
</dbReference>
<gene>
    <name evidence="6" type="primary">rhaR_8</name>
    <name evidence="6" type="ORF">PAECIP111891_00179</name>
</gene>